<evidence type="ECO:0000313" key="3">
    <source>
        <dbReference type="Proteomes" id="UP001500840"/>
    </source>
</evidence>
<gene>
    <name evidence="2" type="ORF">GCM10023156_50960</name>
</gene>
<dbReference type="PROSITE" id="PS51318">
    <property type="entry name" value="TAT"/>
    <property type="match status" value="1"/>
</dbReference>
<sequence>MNSFFNRDYSRRDFARISASSALGVSFSGWLPTLAHAAKQQGKPRACIVLWMTGGPAQTDTFDLKPNHQNGGPFKEISTSVPGIKISEHLPKLAKQMNDMAIIRSMNTTEGDHGRGTELMLTGYRPGNAAIQYPSLGSLVSKEIGQSDNELPNYVSLSTFQFAPNVNGAGFLGPRYAPLVVSGDSNDPQSRANLSIDNLRPANGVDPESMNKRIEVLKYLQSGFAAQTTSESAQSHSANYDRAIKMVQSQAKHAFKLEQEPAELRDRYGRNRFGQGCLLARRLVERGVAFVEVALSQVNNNPVAWDTHGDNFTRVRELSEVLDPAWSTLMDDLRERGLLDSTLIVWMGEFGRTPIINSNGGRDHFPGGWSTVLAGGPIKGGQVIGATSEDGMEIVDRPVTTKDLFATVCTALDIDPESENYSREGRPIRMIDEGGEAIEELVG</sequence>
<reference evidence="3" key="1">
    <citation type="journal article" date="2019" name="Int. J. Syst. Evol. Microbiol.">
        <title>The Global Catalogue of Microorganisms (GCM) 10K type strain sequencing project: providing services to taxonomists for standard genome sequencing and annotation.</title>
        <authorList>
            <consortium name="The Broad Institute Genomics Platform"/>
            <consortium name="The Broad Institute Genome Sequencing Center for Infectious Disease"/>
            <person name="Wu L."/>
            <person name="Ma J."/>
        </authorList>
    </citation>
    <scope>NUCLEOTIDE SEQUENCE [LARGE SCALE GENOMIC DNA]</scope>
    <source>
        <strain evidence="3">JCM 17759</strain>
    </source>
</reference>
<feature type="region of interest" description="Disordered" evidence="1">
    <location>
        <begin position="187"/>
        <end position="207"/>
    </location>
</feature>
<dbReference type="RefSeq" id="WP_345326664.1">
    <property type="nucleotide sequence ID" value="NZ_BAABGA010000068.1"/>
</dbReference>
<protein>
    <submittedName>
        <fullName evidence="2">DUF1501 domain-containing protein</fullName>
    </submittedName>
</protein>
<proteinExistence type="predicted"/>
<keyword evidence="3" id="KW-1185">Reference proteome</keyword>
<dbReference type="Gene3D" id="3.40.720.10">
    <property type="entry name" value="Alkaline Phosphatase, subunit A"/>
    <property type="match status" value="1"/>
</dbReference>
<comment type="caution">
    <text evidence="2">The sequence shown here is derived from an EMBL/GenBank/DDBJ whole genome shotgun (WGS) entry which is preliminary data.</text>
</comment>
<dbReference type="PANTHER" id="PTHR43737:SF1">
    <property type="entry name" value="DUF1501 DOMAIN-CONTAINING PROTEIN"/>
    <property type="match status" value="1"/>
</dbReference>
<dbReference type="InterPro" id="IPR006311">
    <property type="entry name" value="TAT_signal"/>
</dbReference>
<dbReference type="Pfam" id="PF07394">
    <property type="entry name" value="DUF1501"/>
    <property type="match status" value="1"/>
</dbReference>
<evidence type="ECO:0000313" key="2">
    <source>
        <dbReference type="EMBL" id="GAA4464427.1"/>
    </source>
</evidence>
<dbReference type="Proteomes" id="UP001500840">
    <property type="component" value="Unassembled WGS sequence"/>
</dbReference>
<feature type="compositionally biased region" description="Polar residues" evidence="1">
    <location>
        <begin position="187"/>
        <end position="196"/>
    </location>
</feature>
<dbReference type="InterPro" id="IPR017850">
    <property type="entry name" value="Alkaline_phosphatase_core_sf"/>
</dbReference>
<dbReference type="InterPro" id="IPR010869">
    <property type="entry name" value="DUF1501"/>
</dbReference>
<organism evidence="2 3">
    <name type="scientific">Novipirellula rosea</name>
    <dbReference type="NCBI Taxonomy" id="1031540"/>
    <lineage>
        <taxon>Bacteria</taxon>
        <taxon>Pseudomonadati</taxon>
        <taxon>Planctomycetota</taxon>
        <taxon>Planctomycetia</taxon>
        <taxon>Pirellulales</taxon>
        <taxon>Pirellulaceae</taxon>
        <taxon>Novipirellula</taxon>
    </lineage>
</organism>
<dbReference type="EMBL" id="BAABGA010000068">
    <property type="protein sequence ID" value="GAA4464427.1"/>
    <property type="molecule type" value="Genomic_DNA"/>
</dbReference>
<dbReference type="PANTHER" id="PTHR43737">
    <property type="entry name" value="BLL7424 PROTEIN"/>
    <property type="match status" value="1"/>
</dbReference>
<name>A0ABP8NBJ9_9BACT</name>
<accession>A0ABP8NBJ9</accession>
<evidence type="ECO:0000256" key="1">
    <source>
        <dbReference type="SAM" id="MobiDB-lite"/>
    </source>
</evidence>
<dbReference type="SUPFAM" id="SSF53649">
    <property type="entry name" value="Alkaline phosphatase-like"/>
    <property type="match status" value="1"/>
</dbReference>